<dbReference type="PANTHER" id="PTHR34388">
    <property type="entry name" value="DNA POLYMERASE III SUBUNIT DELTA"/>
    <property type="match status" value="1"/>
</dbReference>
<gene>
    <name evidence="8" type="primary">holA</name>
    <name evidence="8" type="ORF">CVO77_11310</name>
</gene>
<sequence>MKSVKPADLERQTRLDPALRFILLTGPDEATMAAVAGHLIGLAGKDTERLDLTGLQLSQDPSLLAAEAASMSLFSPSRVIRLEISGSGDDSLAAVEALLAAETAINPVIATGASITAKSKLVKLVEGSSHAVAAICYQPDRRALVGIAMTAAGEEGLRLANAEAQLLVDLVSGDQALMRREIEKIALYLDAAPDRQRQVTVADIAALGAATHEEDVSACINVALGGKVREMPEMLAKAAAVGVAEIRIIRALAIRAMQLARLRDEVDGGAHPATVVSARSSGVFWKEQGAVTAQLHIWDSVRVARLMTRLLDCERALKTSGTAGAVLFRKLMTDIAHQAARAR</sequence>
<dbReference type="SUPFAM" id="SSF48019">
    <property type="entry name" value="post-AAA+ oligomerization domain-like"/>
    <property type="match status" value="1"/>
</dbReference>
<evidence type="ECO:0000313" key="8">
    <source>
        <dbReference type="EMBL" id="PQM28984.1"/>
    </source>
</evidence>
<dbReference type="Gene3D" id="1.10.8.60">
    <property type="match status" value="1"/>
</dbReference>
<evidence type="ECO:0000256" key="5">
    <source>
        <dbReference type="ARBA" id="ARBA00022932"/>
    </source>
</evidence>
<organism evidence="8 9">
    <name type="scientific">Sphingopyxis lindanitolerans</name>
    <dbReference type="NCBI Taxonomy" id="2054227"/>
    <lineage>
        <taxon>Bacteria</taxon>
        <taxon>Pseudomonadati</taxon>
        <taxon>Pseudomonadota</taxon>
        <taxon>Alphaproteobacteria</taxon>
        <taxon>Sphingomonadales</taxon>
        <taxon>Sphingomonadaceae</taxon>
        <taxon>Sphingopyxis</taxon>
    </lineage>
</organism>
<dbReference type="OrthoDB" id="9804983at2"/>
<keyword evidence="5" id="KW-0239">DNA-directed DNA polymerase</keyword>
<comment type="similarity">
    <text evidence="6">Belongs to the DNA polymerase HolA subunit family.</text>
</comment>
<dbReference type="InterPro" id="IPR027417">
    <property type="entry name" value="P-loop_NTPase"/>
</dbReference>
<dbReference type="RefSeq" id="WP_105999144.1">
    <property type="nucleotide sequence ID" value="NZ_CM009578.1"/>
</dbReference>
<dbReference type="InterPro" id="IPR005790">
    <property type="entry name" value="DNA_polIII_delta"/>
</dbReference>
<dbReference type="InterPro" id="IPR008921">
    <property type="entry name" value="DNA_pol3_clamp-load_cplx_C"/>
</dbReference>
<evidence type="ECO:0000256" key="4">
    <source>
        <dbReference type="ARBA" id="ARBA00022705"/>
    </source>
</evidence>
<accession>A0A2S8B991</accession>
<evidence type="ECO:0000256" key="3">
    <source>
        <dbReference type="ARBA" id="ARBA00022695"/>
    </source>
</evidence>
<dbReference type="GO" id="GO:0006261">
    <property type="term" value="P:DNA-templated DNA replication"/>
    <property type="evidence" value="ECO:0007669"/>
    <property type="project" value="TreeGrafter"/>
</dbReference>
<evidence type="ECO:0000313" key="9">
    <source>
        <dbReference type="Proteomes" id="UP000238954"/>
    </source>
</evidence>
<comment type="caution">
    <text evidence="8">The sequence shown here is derived from an EMBL/GenBank/DDBJ whole genome shotgun (WGS) entry which is preliminary data.</text>
</comment>
<dbReference type="GO" id="GO:0003677">
    <property type="term" value="F:DNA binding"/>
    <property type="evidence" value="ECO:0007669"/>
    <property type="project" value="InterPro"/>
</dbReference>
<dbReference type="Gene3D" id="1.20.272.10">
    <property type="match status" value="1"/>
</dbReference>
<dbReference type="Proteomes" id="UP000238954">
    <property type="component" value="Chromosome"/>
</dbReference>
<keyword evidence="9" id="KW-1185">Reference proteome</keyword>
<dbReference type="NCBIfam" id="TIGR01128">
    <property type="entry name" value="holA"/>
    <property type="match status" value="1"/>
</dbReference>
<protein>
    <recommendedName>
        <fullName evidence="1">DNA-directed DNA polymerase</fullName>
        <ecNumber evidence="1">2.7.7.7</ecNumber>
    </recommendedName>
</protein>
<evidence type="ECO:0000256" key="7">
    <source>
        <dbReference type="ARBA" id="ARBA00049244"/>
    </source>
</evidence>
<name>A0A2S8B991_9SPHN</name>
<evidence type="ECO:0000256" key="2">
    <source>
        <dbReference type="ARBA" id="ARBA00022679"/>
    </source>
</evidence>
<evidence type="ECO:0000256" key="6">
    <source>
        <dbReference type="ARBA" id="ARBA00034754"/>
    </source>
</evidence>
<dbReference type="SUPFAM" id="SSF52540">
    <property type="entry name" value="P-loop containing nucleoside triphosphate hydrolases"/>
    <property type="match status" value="1"/>
</dbReference>
<keyword evidence="2" id="KW-0808">Transferase</keyword>
<dbReference type="EMBL" id="PHFW01000002">
    <property type="protein sequence ID" value="PQM28984.1"/>
    <property type="molecule type" value="Genomic_DNA"/>
</dbReference>
<dbReference type="GO" id="GO:0003887">
    <property type="term" value="F:DNA-directed DNA polymerase activity"/>
    <property type="evidence" value="ECO:0007669"/>
    <property type="project" value="UniProtKB-KW"/>
</dbReference>
<dbReference type="AlphaFoldDB" id="A0A2S8B991"/>
<evidence type="ECO:0000256" key="1">
    <source>
        <dbReference type="ARBA" id="ARBA00012417"/>
    </source>
</evidence>
<reference evidence="9" key="1">
    <citation type="submission" date="2017-11" db="EMBL/GenBank/DDBJ databases">
        <title>The complete genome sequence of Sphingopyxis pomeranensis sp. nov. strain WS5A3p.</title>
        <authorList>
            <person name="Kaminski M.A."/>
        </authorList>
    </citation>
    <scope>NUCLEOTIDE SEQUENCE [LARGE SCALE GENOMIC DNA]</scope>
    <source>
        <strain evidence="9">WS5A3p</strain>
    </source>
</reference>
<keyword evidence="4" id="KW-0235">DNA replication</keyword>
<dbReference type="PANTHER" id="PTHR34388:SF1">
    <property type="entry name" value="DNA POLYMERASE III SUBUNIT DELTA"/>
    <property type="match status" value="1"/>
</dbReference>
<dbReference type="GO" id="GO:0009360">
    <property type="term" value="C:DNA polymerase III complex"/>
    <property type="evidence" value="ECO:0007669"/>
    <property type="project" value="TreeGrafter"/>
</dbReference>
<dbReference type="EC" id="2.7.7.7" evidence="1"/>
<keyword evidence="3" id="KW-0548">Nucleotidyltransferase</keyword>
<comment type="catalytic activity">
    <reaction evidence="7">
        <text>DNA(n) + a 2'-deoxyribonucleoside 5'-triphosphate = DNA(n+1) + diphosphate</text>
        <dbReference type="Rhea" id="RHEA:22508"/>
        <dbReference type="Rhea" id="RHEA-COMP:17339"/>
        <dbReference type="Rhea" id="RHEA-COMP:17340"/>
        <dbReference type="ChEBI" id="CHEBI:33019"/>
        <dbReference type="ChEBI" id="CHEBI:61560"/>
        <dbReference type="ChEBI" id="CHEBI:173112"/>
        <dbReference type="EC" id="2.7.7.7"/>
    </reaction>
</comment>
<proteinExistence type="inferred from homology"/>